<reference evidence="7" key="1">
    <citation type="journal article" date="2014" name="Int. J. Syst. Evol. Microbiol.">
        <title>Complete genome sequence of Corynebacterium casei LMG S-19264T (=DSM 44701T), isolated from a smear-ripened cheese.</title>
        <authorList>
            <consortium name="US DOE Joint Genome Institute (JGI-PGF)"/>
            <person name="Walter F."/>
            <person name="Albersmeier A."/>
            <person name="Kalinowski J."/>
            <person name="Ruckert C."/>
        </authorList>
    </citation>
    <scope>NUCLEOTIDE SEQUENCE</scope>
    <source>
        <strain evidence="7">CGMCC 1.12827</strain>
    </source>
</reference>
<protein>
    <submittedName>
        <fullName evidence="7">ABC transporter substrate-binding protein</fullName>
    </submittedName>
</protein>
<dbReference type="EMBL" id="BMGC01000030">
    <property type="protein sequence ID" value="GGB42138.1"/>
    <property type="molecule type" value="Genomic_DNA"/>
</dbReference>
<dbReference type="InterPro" id="IPR051313">
    <property type="entry name" value="Bact_iron-sidero_bind"/>
</dbReference>
<evidence type="ECO:0000256" key="3">
    <source>
        <dbReference type="ARBA" id="ARBA00022448"/>
    </source>
</evidence>
<name>A0A916TEM5_9ACTN</name>
<dbReference type="Proteomes" id="UP000621454">
    <property type="component" value="Unassembled WGS sequence"/>
</dbReference>
<keyword evidence="3" id="KW-0813">Transport</keyword>
<feature type="domain" description="Fe/B12 periplasmic-binding" evidence="6">
    <location>
        <begin position="61"/>
        <end position="329"/>
    </location>
</feature>
<dbReference type="SUPFAM" id="SSF53807">
    <property type="entry name" value="Helical backbone' metal receptor"/>
    <property type="match status" value="1"/>
</dbReference>
<dbReference type="AlphaFoldDB" id="A0A916TEM5"/>
<evidence type="ECO:0000256" key="5">
    <source>
        <dbReference type="SAM" id="SignalP"/>
    </source>
</evidence>
<evidence type="ECO:0000259" key="6">
    <source>
        <dbReference type="PROSITE" id="PS50983"/>
    </source>
</evidence>
<dbReference type="Gene3D" id="3.40.50.1980">
    <property type="entry name" value="Nitrogenase molybdenum iron protein domain"/>
    <property type="match status" value="2"/>
</dbReference>
<keyword evidence="8" id="KW-1185">Reference proteome</keyword>
<dbReference type="PANTHER" id="PTHR30532:SF24">
    <property type="entry name" value="FERRIC ENTEROBACTIN-BINDING PERIPLASMIC PROTEIN FEPB"/>
    <property type="match status" value="1"/>
</dbReference>
<proteinExistence type="inferred from homology"/>
<keyword evidence="4 5" id="KW-0732">Signal</keyword>
<gene>
    <name evidence="7" type="ORF">GCM10011489_32130</name>
</gene>
<evidence type="ECO:0000256" key="4">
    <source>
        <dbReference type="ARBA" id="ARBA00022729"/>
    </source>
</evidence>
<evidence type="ECO:0000313" key="8">
    <source>
        <dbReference type="Proteomes" id="UP000621454"/>
    </source>
</evidence>
<reference evidence="7" key="2">
    <citation type="submission" date="2020-09" db="EMBL/GenBank/DDBJ databases">
        <authorList>
            <person name="Sun Q."/>
            <person name="Zhou Y."/>
        </authorList>
    </citation>
    <scope>NUCLEOTIDE SEQUENCE</scope>
    <source>
        <strain evidence="7">CGMCC 1.12827</strain>
    </source>
</reference>
<organism evidence="7 8">
    <name type="scientific">Gordonia jinhuaensis</name>
    <dbReference type="NCBI Taxonomy" id="1517702"/>
    <lineage>
        <taxon>Bacteria</taxon>
        <taxon>Bacillati</taxon>
        <taxon>Actinomycetota</taxon>
        <taxon>Actinomycetes</taxon>
        <taxon>Mycobacteriales</taxon>
        <taxon>Gordoniaceae</taxon>
        <taxon>Gordonia</taxon>
    </lineage>
</organism>
<evidence type="ECO:0000256" key="1">
    <source>
        <dbReference type="ARBA" id="ARBA00004196"/>
    </source>
</evidence>
<dbReference type="InterPro" id="IPR002491">
    <property type="entry name" value="ABC_transptr_periplasmic_BD"/>
</dbReference>
<sequence>MFVIRSMTRVVSLSVALLVTAVVVMFAAACSSADDSSDSTVAPVVVNTSSGSVEIKNIPKRVVTLGSQWTDVMLALGVTPVAYVDNVEMQTKSPAPWVGDKLKDAQSIDPGGDLVAQVAKANPDLILAPGFGAEPDTLTKLKQLAPTIPSITGAQVDPWEDMVTLGGTIMRTPDKAKSVIAGVNDKVDGVKKANPGLAGKTFTLAYMYSADQIQVFGDPTDGAAALFTRLGMRIPDNLVATAKKQNQPRFPVSVENVPQLNSDLLAITAQTDDLKAKLQALPGYKNLDSVRKGAVAFLSVAEITGLNLPSPLSIPYVLDKVTPALEKAAA</sequence>
<dbReference type="PANTHER" id="PTHR30532">
    <property type="entry name" value="IRON III DICITRATE-BINDING PERIPLASMIC PROTEIN"/>
    <property type="match status" value="1"/>
</dbReference>
<feature type="chain" id="PRO_5037563843" evidence="5">
    <location>
        <begin position="28"/>
        <end position="330"/>
    </location>
</feature>
<evidence type="ECO:0000256" key="2">
    <source>
        <dbReference type="ARBA" id="ARBA00008814"/>
    </source>
</evidence>
<dbReference type="PROSITE" id="PS50983">
    <property type="entry name" value="FE_B12_PBP"/>
    <property type="match status" value="1"/>
</dbReference>
<evidence type="ECO:0000313" key="7">
    <source>
        <dbReference type="EMBL" id="GGB42138.1"/>
    </source>
</evidence>
<dbReference type="Pfam" id="PF01497">
    <property type="entry name" value="Peripla_BP_2"/>
    <property type="match status" value="1"/>
</dbReference>
<dbReference type="GO" id="GO:1901678">
    <property type="term" value="P:iron coordination entity transport"/>
    <property type="evidence" value="ECO:0007669"/>
    <property type="project" value="UniProtKB-ARBA"/>
</dbReference>
<dbReference type="PROSITE" id="PS51257">
    <property type="entry name" value="PROKAR_LIPOPROTEIN"/>
    <property type="match status" value="1"/>
</dbReference>
<comment type="subcellular location">
    <subcellularLocation>
        <location evidence="1">Cell envelope</location>
    </subcellularLocation>
</comment>
<dbReference type="GO" id="GO:0030288">
    <property type="term" value="C:outer membrane-bounded periplasmic space"/>
    <property type="evidence" value="ECO:0007669"/>
    <property type="project" value="TreeGrafter"/>
</dbReference>
<feature type="signal peptide" evidence="5">
    <location>
        <begin position="1"/>
        <end position="27"/>
    </location>
</feature>
<accession>A0A916TEM5</accession>
<comment type="caution">
    <text evidence="7">The sequence shown here is derived from an EMBL/GenBank/DDBJ whole genome shotgun (WGS) entry which is preliminary data.</text>
</comment>
<comment type="similarity">
    <text evidence="2">Belongs to the bacterial solute-binding protein 8 family.</text>
</comment>